<dbReference type="Proteomes" id="UP000186922">
    <property type="component" value="Unassembled WGS sequence"/>
</dbReference>
<comment type="caution">
    <text evidence="2">The sequence shown here is derived from an EMBL/GenBank/DDBJ whole genome shotgun (WGS) entry which is preliminary data.</text>
</comment>
<feature type="region of interest" description="Disordered" evidence="1">
    <location>
        <begin position="354"/>
        <end position="448"/>
    </location>
</feature>
<dbReference type="EMBL" id="BDGG01000001">
    <property type="protein sequence ID" value="GAU87103.1"/>
    <property type="molecule type" value="Genomic_DNA"/>
</dbReference>
<organism evidence="2 3">
    <name type="scientific">Ramazzottius varieornatus</name>
    <name type="common">Water bear</name>
    <name type="synonym">Tardigrade</name>
    <dbReference type="NCBI Taxonomy" id="947166"/>
    <lineage>
        <taxon>Eukaryota</taxon>
        <taxon>Metazoa</taxon>
        <taxon>Ecdysozoa</taxon>
        <taxon>Tardigrada</taxon>
        <taxon>Eutardigrada</taxon>
        <taxon>Parachela</taxon>
        <taxon>Hypsibioidea</taxon>
        <taxon>Ramazzottiidae</taxon>
        <taxon>Ramazzottius</taxon>
    </lineage>
</organism>
<gene>
    <name evidence="2" type="primary">RvY_00001-1</name>
    <name evidence="2" type="synonym">RvY_00001.1</name>
    <name evidence="2" type="ORF">RvY_00001</name>
</gene>
<dbReference type="AlphaFoldDB" id="A0A1D1UL73"/>
<evidence type="ECO:0000313" key="2">
    <source>
        <dbReference type="EMBL" id="GAU87103.1"/>
    </source>
</evidence>
<proteinExistence type="predicted"/>
<protein>
    <submittedName>
        <fullName evidence="2">Uncharacterized protein</fullName>
    </submittedName>
</protein>
<keyword evidence="3" id="KW-1185">Reference proteome</keyword>
<reference evidence="2 3" key="1">
    <citation type="journal article" date="2016" name="Nat. Commun.">
        <title>Extremotolerant tardigrade genome and improved radiotolerance of human cultured cells by tardigrade-unique protein.</title>
        <authorList>
            <person name="Hashimoto T."/>
            <person name="Horikawa D.D."/>
            <person name="Saito Y."/>
            <person name="Kuwahara H."/>
            <person name="Kozuka-Hata H."/>
            <person name="Shin-I T."/>
            <person name="Minakuchi Y."/>
            <person name="Ohishi K."/>
            <person name="Motoyama A."/>
            <person name="Aizu T."/>
            <person name="Enomoto A."/>
            <person name="Kondo K."/>
            <person name="Tanaka S."/>
            <person name="Hara Y."/>
            <person name="Koshikawa S."/>
            <person name="Sagara H."/>
            <person name="Miura T."/>
            <person name="Yokobori S."/>
            <person name="Miyagawa K."/>
            <person name="Suzuki Y."/>
            <person name="Kubo T."/>
            <person name="Oyama M."/>
            <person name="Kohara Y."/>
            <person name="Fujiyama A."/>
            <person name="Arakawa K."/>
            <person name="Katayama T."/>
            <person name="Toyoda A."/>
            <person name="Kunieda T."/>
        </authorList>
    </citation>
    <scope>NUCLEOTIDE SEQUENCE [LARGE SCALE GENOMIC DNA]</scope>
    <source>
        <strain evidence="2 3">YOKOZUNA-1</strain>
    </source>
</reference>
<name>A0A1D1UL73_RAMVA</name>
<feature type="compositionally biased region" description="Basic and acidic residues" evidence="1">
    <location>
        <begin position="392"/>
        <end position="427"/>
    </location>
</feature>
<evidence type="ECO:0000313" key="3">
    <source>
        <dbReference type="Proteomes" id="UP000186922"/>
    </source>
</evidence>
<sequence>MGHCDGRYLALYNLNGWSERDMIDRWALMVTLLVPPAFLLPARDIDNLLTAGHETSPQTGGSDVMSEYVTPFCYVCDSLVDADCRESQDWMPRRRNGLRKKVMWTGQGEDDHGRLAFDWKEVYIRLEKFKQRCPSNNGCTTHVFLNSDRVIRRCFDPKEPPCSGHEWMVNRRNPKKRSKVKVVSRLTCADWPFCNVDSAYYWPNGTVEALLSPHDDPQLKVRSAKLSCYECDSILQPDCTGQNFVKAVRKPNDAVAHSVDWVGLRKGMEKFRTRCPVESGCFFQGDHMTNRVIRGCRNMTTDLPRHLLVKDRRKESSVFRTEEVCRESECNSRVLFFSHSGAFLDSDWHFNNSSAGRDNGQGEAKKEVYQGDAPATEETGFLPHVKQSGQGKRKEGRLQKRTIGDVEREERRADEARQRRGKPKAEGRGGAGTRVLSFGHRSRKTSAGGKLDSCWLLLLLPFFLL</sequence>
<evidence type="ECO:0000256" key="1">
    <source>
        <dbReference type="SAM" id="MobiDB-lite"/>
    </source>
</evidence>
<accession>A0A1D1UL73</accession>